<evidence type="ECO:0000259" key="7">
    <source>
        <dbReference type="Pfam" id="PF00551"/>
    </source>
</evidence>
<dbReference type="eggNOG" id="KOG3082">
    <property type="taxonomic scope" value="Eukaryota"/>
</dbReference>
<dbReference type="InterPro" id="IPR041711">
    <property type="entry name" value="Met-tRNA-FMT_N"/>
</dbReference>
<dbReference type="InterPro" id="IPR005794">
    <property type="entry name" value="Fmt"/>
</dbReference>
<dbReference type="EC" id="2.1.2.9" evidence="2"/>
<dbReference type="GO" id="GO:0005739">
    <property type="term" value="C:mitochondrion"/>
    <property type="evidence" value="ECO:0007669"/>
    <property type="project" value="TreeGrafter"/>
</dbReference>
<dbReference type="OrthoDB" id="10268103at2759"/>
<dbReference type="SUPFAM" id="SSF50486">
    <property type="entry name" value="FMT C-terminal domain-like"/>
    <property type="match status" value="1"/>
</dbReference>
<dbReference type="Pfam" id="PF02911">
    <property type="entry name" value="Formyl_trans_C"/>
    <property type="match status" value="1"/>
</dbReference>
<dbReference type="CDD" id="cd08646">
    <property type="entry name" value="FMT_core_Met-tRNA-FMT_N"/>
    <property type="match status" value="1"/>
</dbReference>
<dbReference type="AlphaFoldDB" id="A0A087SFQ6"/>
<keyword evidence="10" id="KW-1185">Reference proteome</keyword>
<organism evidence="9 10">
    <name type="scientific">Auxenochlorella protothecoides</name>
    <name type="common">Green microalga</name>
    <name type="synonym">Chlorella protothecoides</name>
    <dbReference type="NCBI Taxonomy" id="3075"/>
    <lineage>
        <taxon>Eukaryota</taxon>
        <taxon>Viridiplantae</taxon>
        <taxon>Chlorophyta</taxon>
        <taxon>core chlorophytes</taxon>
        <taxon>Trebouxiophyceae</taxon>
        <taxon>Chlorellales</taxon>
        <taxon>Chlorellaceae</taxon>
        <taxon>Auxenochlorella</taxon>
    </lineage>
</organism>
<dbReference type="GO" id="GO:0004479">
    <property type="term" value="F:methionyl-tRNA formyltransferase activity"/>
    <property type="evidence" value="ECO:0007669"/>
    <property type="project" value="UniProtKB-EC"/>
</dbReference>
<dbReference type="KEGG" id="apro:F751_2278"/>
<dbReference type="GeneID" id="23613669"/>
<feature type="region of interest" description="Disordered" evidence="6">
    <location>
        <begin position="43"/>
        <end position="71"/>
    </location>
</feature>
<dbReference type="Proteomes" id="UP000028924">
    <property type="component" value="Unassembled WGS sequence"/>
</dbReference>
<evidence type="ECO:0000313" key="9">
    <source>
        <dbReference type="EMBL" id="KFM24560.1"/>
    </source>
</evidence>
<dbReference type="HAMAP" id="MF_00182">
    <property type="entry name" value="Formyl_trans"/>
    <property type="match status" value="1"/>
</dbReference>
<dbReference type="PANTHER" id="PTHR11138">
    <property type="entry name" value="METHIONYL-TRNA FORMYLTRANSFERASE"/>
    <property type="match status" value="1"/>
</dbReference>
<proteinExistence type="inferred from homology"/>
<dbReference type="EMBL" id="KL662109">
    <property type="protein sequence ID" value="KFM24560.1"/>
    <property type="molecule type" value="Genomic_DNA"/>
</dbReference>
<evidence type="ECO:0000256" key="5">
    <source>
        <dbReference type="ARBA" id="ARBA00022917"/>
    </source>
</evidence>
<dbReference type="STRING" id="3075.A0A087SFQ6"/>
<evidence type="ECO:0000256" key="2">
    <source>
        <dbReference type="ARBA" id="ARBA00012261"/>
    </source>
</evidence>
<accession>A0A087SFQ6</accession>
<dbReference type="InterPro" id="IPR002376">
    <property type="entry name" value="Formyl_transf_N"/>
</dbReference>
<dbReference type="InterPro" id="IPR011034">
    <property type="entry name" value="Formyl_transferase-like_C_sf"/>
</dbReference>
<dbReference type="SUPFAM" id="SSF53328">
    <property type="entry name" value="Formyltransferase"/>
    <property type="match status" value="1"/>
</dbReference>
<dbReference type="Gene3D" id="3.40.50.12230">
    <property type="match status" value="1"/>
</dbReference>
<evidence type="ECO:0000256" key="1">
    <source>
        <dbReference type="ARBA" id="ARBA00010699"/>
    </source>
</evidence>
<gene>
    <name evidence="9" type="ORF">F751_2278</name>
</gene>
<evidence type="ECO:0000256" key="6">
    <source>
        <dbReference type="SAM" id="MobiDB-lite"/>
    </source>
</evidence>
<feature type="domain" description="Formyl transferase C-terminal" evidence="8">
    <location>
        <begin position="229"/>
        <end position="343"/>
    </location>
</feature>
<evidence type="ECO:0000256" key="4">
    <source>
        <dbReference type="ARBA" id="ARBA00022679"/>
    </source>
</evidence>
<feature type="domain" description="Formyl transferase N-terminal" evidence="7">
    <location>
        <begin position="30"/>
        <end position="204"/>
    </location>
</feature>
<evidence type="ECO:0000256" key="3">
    <source>
        <dbReference type="ARBA" id="ARBA00014185"/>
    </source>
</evidence>
<dbReference type="RefSeq" id="XP_011397448.1">
    <property type="nucleotide sequence ID" value="XM_011399146.1"/>
</dbReference>
<dbReference type="PANTHER" id="PTHR11138:SF5">
    <property type="entry name" value="METHIONYL-TRNA FORMYLTRANSFERASE, MITOCHONDRIAL"/>
    <property type="match status" value="1"/>
</dbReference>
<sequence>MELNIVLWSFPHSKRQVCSPFHQVAVPVLDGLIQAASQPDSTFDVTGVVSQPARPSGRGSRRNPPPSPVAQAAARAGIPQDRILTPERAGEAGFLDALRSLHPDLLVTAAYGNYLPTRLLGIPRQGTLNIHPSLLPAYRGAAPVQRALMDGLTQTGVSVLYSVREMDAGPVLAQAAYEIPEDVQAPELTQRLFELGTRLLLDALPDVWAGMGPSLALPQDAATATAAPKLSSADAALDLGLPAAAVHARVRACAGWPGSSVAFLVRDPAGRESALTLKVLRTRLAESSGPGTEVQNTSQEPNQVELAPGALTVRCGDGGRLSILELQVPGRRPVSPAAFINGLRGATLSWVPIR</sequence>
<reference evidence="9 10" key="1">
    <citation type="journal article" date="2014" name="BMC Genomics">
        <title>Oil accumulation mechanisms of the oleaginous microalga Chlorella protothecoides revealed through its genome, transcriptomes, and proteomes.</title>
        <authorList>
            <person name="Gao C."/>
            <person name="Wang Y."/>
            <person name="Shen Y."/>
            <person name="Yan D."/>
            <person name="He X."/>
            <person name="Dai J."/>
            <person name="Wu Q."/>
        </authorList>
    </citation>
    <scope>NUCLEOTIDE SEQUENCE [LARGE SCALE GENOMIC DNA]</scope>
    <source>
        <strain evidence="9 10">0710</strain>
    </source>
</reference>
<dbReference type="Pfam" id="PF00551">
    <property type="entry name" value="Formyl_trans_N"/>
    <property type="match status" value="1"/>
</dbReference>
<evidence type="ECO:0000259" key="8">
    <source>
        <dbReference type="Pfam" id="PF02911"/>
    </source>
</evidence>
<name>A0A087SFQ6_AUXPR</name>
<comment type="similarity">
    <text evidence="1">Belongs to the Fmt family.</text>
</comment>
<dbReference type="InterPro" id="IPR036477">
    <property type="entry name" value="Formyl_transf_N_sf"/>
</dbReference>
<protein>
    <recommendedName>
        <fullName evidence="3">Methionyl-tRNA formyltransferase, mitochondrial</fullName>
        <ecNumber evidence="2">2.1.2.9</ecNumber>
    </recommendedName>
</protein>
<keyword evidence="5" id="KW-0648">Protein biosynthesis</keyword>
<keyword evidence="4 9" id="KW-0808">Transferase</keyword>
<evidence type="ECO:0000313" key="10">
    <source>
        <dbReference type="Proteomes" id="UP000028924"/>
    </source>
</evidence>
<dbReference type="InterPro" id="IPR005793">
    <property type="entry name" value="Formyl_trans_C"/>
</dbReference>